<dbReference type="Gene3D" id="3.40.50.300">
    <property type="entry name" value="P-loop containing nucleotide triphosphate hydrolases"/>
    <property type="match status" value="1"/>
</dbReference>
<keyword evidence="7 8" id="KW-0472">Membrane</keyword>
<dbReference type="Pfam" id="PF00005">
    <property type="entry name" value="ABC_tran"/>
    <property type="match status" value="1"/>
</dbReference>
<dbReference type="PROSITE" id="PS50893">
    <property type="entry name" value="ABC_TRANSPORTER_2"/>
    <property type="match status" value="1"/>
</dbReference>
<keyword evidence="3 8" id="KW-0812">Transmembrane</keyword>
<feature type="transmembrane region" description="Helical" evidence="8">
    <location>
        <begin position="166"/>
        <end position="185"/>
    </location>
</feature>
<dbReference type="GO" id="GO:0016887">
    <property type="term" value="F:ATP hydrolysis activity"/>
    <property type="evidence" value="ECO:0007669"/>
    <property type="project" value="InterPro"/>
</dbReference>
<reference evidence="11" key="1">
    <citation type="submission" date="2019-08" db="EMBL/GenBank/DDBJ databases">
        <title>Marinilactibacillus psychrotolerans M13-2T whole genome sequencing project.</title>
        <authorList>
            <person name="Ishikawa M."/>
            <person name="Suzuki T."/>
            <person name="Matsutani M."/>
        </authorList>
    </citation>
    <scope>NUCLEOTIDE SEQUENCE</scope>
    <source>
        <strain evidence="11">M13-2T</strain>
    </source>
</reference>
<dbReference type="GO" id="GO:0005886">
    <property type="term" value="C:plasma membrane"/>
    <property type="evidence" value="ECO:0007669"/>
    <property type="project" value="UniProtKB-SubCell"/>
</dbReference>
<feature type="domain" description="ABC transporter" evidence="9">
    <location>
        <begin position="346"/>
        <end position="580"/>
    </location>
</feature>
<dbReference type="GO" id="GO:0015421">
    <property type="term" value="F:ABC-type oligopeptide transporter activity"/>
    <property type="evidence" value="ECO:0007669"/>
    <property type="project" value="TreeGrafter"/>
</dbReference>
<feature type="transmembrane region" description="Helical" evidence="8">
    <location>
        <begin position="21"/>
        <end position="47"/>
    </location>
</feature>
<dbReference type="RefSeq" id="WP_091763385.1">
    <property type="nucleotide sequence ID" value="NZ_BJVX01000031.1"/>
</dbReference>
<dbReference type="PANTHER" id="PTHR43394">
    <property type="entry name" value="ATP-DEPENDENT PERMEASE MDL1, MITOCHONDRIAL"/>
    <property type="match status" value="1"/>
</dbReference>
<organism evidence="11 12">
    <name type="scientific">Marinilactibacillus psychrotolerans</name>
    <dbReference type="NCBI Taxonomy" id="191770"/>
    <lineage>
        <taxon>Bacteria</taxon>
        <taxon>Bacillati</taxon>
        <taxon>Bacillota</taxon>
        <taxon>Bacilli</taxon>
        <taxon>Lactobacillales</taxon>
        <taxon>Carnobacteriaceae</taxon>
        <taxon>Marinilactibacillus</taxon>
    </lineage>
</organism>
<sequence length="583" mass="64951">MKIKTIRPSDFNRLLSYLKQYKLIVIAALFFAIITGIGTVLSTYLIGVGIDALVEAGAVDFNALTRILIWLGIAYLITLLSQWLVRVFANEVSFKVVRDLRIDTFKKLNQLPLSFFDQTVHGNVVSRFTNDLESLSEALVLILSNLFTGIIIILSALGFMLYLSPVLTLVVLSVTPLFFLVGWLVTKHSQKYFSQQQNILGNLSGYASEMITGQKVVKAFNYEKKMEENFQEMNLTLYNWGQKAQFASSITNPASRFIDHVAYLMIGVIGGVLVINNVGAVTIGTISSFVIYSSQFSKPFIEISGIMTQVQTAIAGLNRIYKIIDTPNEVPDLTKAIVMENPNGKVEFKEVSFTYDPDVELIKNLSIDVKAGETVAIVGQTGAGKSTLINLLMRFYELDNGTIEIDGIESTAYTRDSLRKNFGMVLQDTWLFDGSVKENIRYGKPNATEEEIVAAAKSAYAHSFIERLPKGYDTKLGNKGISLSTGQQQLLTIARVMLADPPMLILDEATSSVDTLTEVRIQTAFLKMMEDRTSFVIAHRLSTIREADVILVMDKGAVVEVGNHDTLMQKKGFYYRLHESQFK</sequence>
<dbReference type="InterPro" id="IPR039421">
    <property type="entry name" value="Type_1_exporter"/>
</dbReference>
<dbReference type="InterPro" id="IPR003593">
    <property type="entry name" value="AAA+_ATPase"/>
</dbReference>
<comment type="caution">
    <text evidence="11">The sequence shown here is derived from an EMBL/GenBank/DDBJ whole genome shotgun (WGS) entry which is preliminary data.</text>
</comment>
<dbReference type="Gene3D" id="1.20.1560.10">
    <property type="entry name" value="ABC transporter type 1, transmembrane domain"/>
    <property type="match status" value="1"/>
</dbReference>
<dbReference type="InterPro" id="IPR003439">
    <property type="entry name" value="ABC_transporter-like_ATP-bd"/>
</dbReference>
<protein>
    <submittedName>
        <fullName evidence="11">Multidrug ABC transporter ATP-binding and permease protein</fullName>
    </submittedName>
</protein>
<comment type="subcellular location">
    <subcellularLocation>
        <location evidence="1">Cell membrane</location>
        <topology evidence="1">Multi-pass membrane protein</topology>
    </subcellularLocation>
</comment>
<keyword evidence="4" id="KW-0547">Nucleotide-binding</keyword>
<dbReference type="EMBL" id="BKBI01000019">
    <property type="protein sequence ID" value="GEQ36695.1"/>
    <property type="molecule type" value="Genomic_DNA"/>
</dbReference>
<evidence type="ECO:0000259" key="10">
    <source>
        <dbReference type="PROSITE" id="PS50929"/>
    </source>
</evidence>
<evidence type="ECO:0000256" key="8">
    <source>
        <dbReference type="SAM" id="Phobius"/>
    </source>
</evidence>
<feature type="transmembrane region" description="Helical" evidence="8">
    <location>
        <begin position="67"/>
        <end position="85"/>
    </location>
</feature>
<evidence type="ECO:0000313" key="12">
    <source>
        <dbReference type="Proteomes" id="UP000887127"/>
    </source>
</evidence>
<name>A0AAV3WTL8_9LACT</name>
<dbReference type="CDD" id="cd18547">
    <property type="entry name" value="ABC_6TM_Tm288_like"/>
    <property type="match status" value="1"/>
</dbReference>
<dbReference type="InterPro" id="IPR027417">
    <property type="entry name" value="P-loop_NTPase"/>
</dbReference>
<gene>
    <name evidence="11" type="primary">mdlB_11</name>
    <name evidence="11" type="ORF">M132T_22030</name>
</gene>
<dbReference type="PROSITE" id="PS50929">
    <property type="entry name" value="ABC_TM1F"/>
    <property type="match status" value="1"/>
</dbReference>
<evidence type="ECO:0000256" key="4">
    <source>
        <dbReference type="ARBA" id="ARBA00022741"/>
    </source>
</evidence>
<feature type="transmembrane region" description="Helical" evidence="8">
    <location>
        <begin position="261"/>
        <end position="292"/>
    </location>
</feature>
<dbReference type="FunFam" id="3.40.50.300:FF:000287">
    <property type="entry name" value="Multidrug ABC transporter ATP-binding protein"/>
    <property type="match status" value="1"/>
</dbReference>
<evidence type="ECO:0000256" key="7">
    <source>
        <dbReference type="ARBA" id="ARBA00023136"/>
    </source>
</evidence>
<dbReference type="SUPFAM" id="SSF52540">
    <property type="entry name" value="P-loop containing nucleoside triphosphate hydrolases"/>
    <property type="match status" value="1"/>
</dbReference>
<keyword evidence="2" id="KW-0813">Transport</keyword>
<evidence type="ECO:0000256" key="2">
    <source>
        <dbReference type="ARBA" id="ARBA00022448"/>
    </source>
</evidence>
<evidence type="ECO:0000256" key="5">
    <source>
        <dbReference type="ARBA" id="ARBA00022840"/>
    </source>
</evidence>
<evidence type="ECO:0000259" key="9">
    <source>
        <dbReference type="PROSITE" id="PS50893"/>
    </source>
</evidence>
<dbReference type="Pfam" id="PF00664">
    <property type="entry name" value="ABC_membrane"/>
    <property type="match status" value="1"/>
</dbReference>
<proteinExistence type="predicted"/>
<feature type="domain" description="ABC transmembrane type-1" evidence="10">
    <location>
        <begin position="26"/>
        <end position="312"/>
    </location>
</feature>
<keyword evidence="6 8" id="KW-1133">Transmembrane helix</keyword>
<dbReference type="Proteomes" id="UP000887127">
    <property type="component" value="Unassembled WGS sequence"/>
</dbReference>
<dbReference type="GeneID" id="96912449"/>
<evidence type="ECO:0000256" key="1">
    <source>
        <dbReference type="ARBA" id="ARBA00004651"/>
    </source>
</evidence>
<evidence type="ECO:0000313" key="11">
    <source>
        <dbReference type="EMBL" id="GEQ36695.1"/>
    </source>
</evidence>
<dbReference type="InterPro" id="IPR011527">
    <property type="entry name" value="ABC1_TM_dom"/>
</dbReference>
<dbReference type="AlphaFoldDB" id="A0AAV3WTL8"/>
<dbReference type="PANTHER" id="PTHR43394:SF1">
    <property type="entry name" value="ATP-BINDING CASSETTE SUB-FAMILY B MEMBER 10, MITOCHONDRIAL"/>
    <property type="match status" value="1"/>
</dbReference>
<keyword evidence="5 11" id="KW-0067">ATP-binding</keyword>
<dbReference type="SMART" id="SM00382">
    <property type="entry name" value="AAA"/>
    <property type="match status" value="1"/>
</dbReference>
<dbReference type="SUPFAM" id="SSF90123">
    <property type="entry name" value="ABC transporter transmembrane region"/>
    <property type="match status" value="1"/>
</dbReference>
<evidence type="ECO:0000256" key="6">
    <source>
        <dbReference type="ARBA" id="ARBA00022989"/>
    </source>
</evidence>
<accession>A0AAV3WTL8</accession>
<evidence type="ECO:0000256" key="3">
    <source>
        <dbReference type="ARBA" id="ARBA00022692"/>
    </source>
</evidence>
<dbReference type="InterPro" id="IPR036640">
    <property type="entry name" value="ABC1_TM_sf"/>
</dbReference>
<dbReference type="GO" id="GO:0005524">
    <property type="term" value="F:ATP binding"/>
    <property type="evidence" value="ECO:0007669"/>
    <property type="project" value="UniProtKB-KW"/>
</dbReference>
<feature type="transmembrane region" description="Helical" evidence="8">
    <location>
        <begin position="138"/>
        <end position="160"/>
    </location>
</feature>